<organism evidence="14 15">
    <name type="scientific">Nitrospira tepida</name>
    <dbReference type="NCBI Taxonomy" id="2973512"/>
    <lineage>
        <taxon>Bacteria</taxon>
        <taxon>Pseudomonadati</taxon>
        <taxon>Nitrospirota</taxon>
        <taxon>Nitrospiria</taxon>
        <taxon>Nitrospirales</taxon>
        <taxon>Nitrospiraceae</taxon>
        <taxon>Nitrospira</taxon>
    </lineage>
</organism>
<evidence type="ECO:0000256" key="7">
    <source>
        <dbReference type="ARBA" id="ARBA00022705"/>
    </source>
</evidence>
<keyword evidence="7 10" id="KW-0235">DNA replication</keyword>
<dbReference type="NCBIfam" id="TIGR00663">
    <property type="entry name" value="dnan"/>
    <property type="match status" value="1"/>
</dbReference>
<dbReference type="Pfam" id="PF00712">
    <property type="entry name" value="DNA_pol3_beta"/>
    <property type="match status" value="1"/>
</dbReference>
<evidence type="ECO:0000256" key="6">
    <source>
        <dbReference type="ARBA" id="ARBA00022695"/>
    </source>
</evidence>
<dbReference type="Pfam" id="PF02767">
    <property type="entry name" value="DNA_pol3_beta_2"/>
    <property type="match status" value="1"/>
</dbReference>
<dbReference type="InterPro" id="IPR022635">
    <property type="entry name" value="DNA_polIII_beta_C"/>
</dbReference>
<evidence type="ECO:0000256" key="5">
    <source>
        <dbReference type="ARBA" id="ARBA00022679"/>
    </source>
</evidence>
<keyword evidence="9" id="KW-0238">DNA-binding</keyword>
<evidence type="ECO:0000256" key="8">
    <source>
        <dbReference type="ARBA" id="ARBA00022932"/>
    </source>
</evidence>
<dbReference type="InterPro" id="IPR022637">
    <property type="entry name" value="DNA_polIII_beta_cen"/>
</dbReference>
<accession>A0AA86MZ17</accession>
<evidence type="ECO:0000256" key="4">
    <source>
        <dbReference type="ARBA" id="ARBA00022490"/>
    </source>
</evidence>
<comment type="subunit">
    <text evidence="10">Forms a ring-shaped head-to-tail homodimer around DNA.</text>
</comment>
<comment type="subcellular location">
    <subcellularLocation>
        <location evidence="1 10">Cytoplasm</location>
    </subcellularLocation>
</comment>
<dbReference type="RefSeq" id="WP_213043623.1">
    <property type="nucleotide sequence ID" value="NZ_OX365700.1"/>
</dbReference>
<keyword evidence="4 10" id="KW-0963">Cytoplasm</keyword>
<comment type="function">
    <text evidence="10">Confers DNA tethering and processivity to DNA polymerases and other proteins. Acts as a clamp, forming a ring around DNA (a reaction catalyzed by the clamp-loading complex) which diffuses in an ATP-independent manner freely and bidirectionally along dsDNA. Initially characterized for its ability to contact the catalytic subunit of DNA polymerase III (Pol III), a complex, multichain enzyme responsible for most of the replicative synthesis in bacteria; Pol III exhibits 3'-5' exonuclease proofreading activity. The beta chain is required for initiation of replication as well as for processivity of DNA replication.</text>
</comment>
<feature type="domain" description="DNA polymerase III beta sliding clamp N-terminal" evidence="11">
    <location>
        <begin position="1"/>
        <end position="120"/>
    </location>
</feature>
<dbReference type="InterPro" id="IPR001001">
    <property type="entry name" value="DNA_polIII_beta"/>
</dbReference>
<evidence type="ECO:0000256" key="10">
    <source>
        <dbReference type="PIRNR" id="PIRNR000804"/>
    </source>
</evidence>
<evidence type="ECO:0000259" key="11">
    <source>
        <dbReference type="Pfam" id="PF00712"/>
    </source>
</evidence>
<feature type="domain" description="DNA polymerase III beta sliding clamp C-terminal" evidence="13">
    <location>
        <begin position="257"/>
        <end position="377"/>
    </location>
</feature>
<keyword evidence="15" id="KW-1185">Reference proteome</keyword>
<dbReference type="GO" id="GO:0005737">
    <property type="term" value="C:cytoplasm"/>
    <property type="evidence" value="ECO:0007669"/>
    <property type="project" value="UniProtKB-SubCell"/>
</dbReference>
<reference evidence="14" key="1">
    <citation type="submission" date="2022-10" db="EMBL/GenBank/DDBJ databases">
        <authorList>
            <person name="Koch H."/>
        </authorList>
    </citation>
    <scope>NUCLEOTIDE SEQUENCE</scope>
    <source>
        <strain evidence="14">DNF</strain>
    </source>
</reference>
<dbReference type="AlphaFoldDB" id="A0AA86MZ17"/>
<dbReference type="GO" id="GO:0003887">
    <property type="term" value="F:DNA-directed DNA polymerase activity"/>
    <property type="evidence" value="ECO:0007669"/>
    <property type="project" value="UniProtKB-UniRule"/>
</dbReference>
<dbReference type="GO" id="GO:0008408">
    <property type="term" value="F:3'-5' exonuclease activity"/>
    <property type="evidence" value="ECO:0007669"/>
    <property type="project" value="InterPro"/>
</dbReference>
<dbReference type="Pfam" id="PF02768">
    <property type="entry name" value="DNA_pol3_beta_3"/>
    <property type="match status" value="1"/>
</dbReference>
<proteinExistence type="inferred from homology"/>
<evidence type="ECO:0000256" key="9">
    <source>
        <dbReference type="ARBA" id="ARBA00023125"/>
    </source>
</evidence>
<dbReference type="Gene3D" id="3.70.10.10">
    <property type="match status" value="1"/>
</dbReference>
<dbReference type="Gene3D" id="3.10.150.10">
    <property type="entry name" value="DNA Polymerase III, subunit A, domain 2"/>
    <property type="match status" value="1"/>
</dbReference>
<dbReference type="GO" id="GO:0009360">
    <property type="term" value="C:DNA polymerase III complex"/>
    <property type="evidence" value="ECO:0007669"/>
    <property type="project" value="InterPro"/>
</dbReference>
<dbReference type="KEGG" id="nti:DNFV4_02021"/>
<evidence type="ECO:0000313" key="15">
    <source>
        <dbReference type="Proteomes" id="UP001179121"/>
    </source>
</evidence>
<sequence length="377" mass="41139">MKFTCTRSILLSAIRNLLSLTSNRSTLPILANALLEATPTGLTVLGTDIETGFQGSYDVTVQKPGRVTVNARALCDVIKELGPEHPITWQADEKHVIKLVSGNSRFTLHGMSADDYPQLPAFDEPAQFSIPSTALLTCLQQVLPAVPDQDQRFVLQSVLITISTQPTQESPAIELVGTDGHRLVIAESDAGTWTTSAPQPLIALIPKKAAQLLAALLAQEDTLDVPIAISKELFCVTVKNVILTSRLIEGTYPNYQQVIPVLNGARMEIDREIFEEALHRVAVISRDQTQAVRLALTPDTLTIHAQSADVGEGTESIPAVVAGKEFKTGFNARYLLDALRTCPGKRLQLHMKEPVSPCLIVSPDSHNRWKHVIMPVR</sequence>
<dbReference type="SUPFAM" id="SSF55979">
    <property type="entry name" value="DNA clamp"/>
    <property type="match status" value="3"/>
</dbReference>
<protein>
    <recommendedName>
        <fullName evidence="3 10">Beta sliding clamp</fullName>
    </recommendedName>
</protein>
<keyword evidence="8 10" id="KW-0239">DNA-directed DNA polymerase</keyword>
<dbReference type="Proteomes" id="UP001179121">
    <property type="component" value="Chromosome"/>
</dbReference>
<evidence type="ECO:0000259" key="13">
    <source>
        <dbReference type="Pfam" id="PF02768"/>
    </source>
</evidence>
<evidence type="ECO:0000259" key="12">
    <source>
        <dbReference type="Pfam" id="PF02767"/>
    </source>
</evidence>
<evidence type="ECO:0000256" key="3">
    <source>
        <dbReference type="ARBA" id="ARBA00021035"/>
    </source>
</evidence>
<evidence type="ECO:0000313" key="14">
    <source>
        <dbReference type="EMBL" id="CAI4031602.1"/>
    </source>
</evidence>
<dbReference type="GO" id="GO:0006271">
    <property type="term" value="P:DNA strand elongation involved in DNA replication"/>
    <property type="evidence" value="ECO:0007669"/>
    <property type="project" value="TreeGrafter"/>
</dbReference>
<dbReference type="PANTHER" id="PTHR30478:SF0">
    <property type="entry name" value="BETA SLIDING CLAMP"/>
    <property type="match status" value="1"/>
</dbReference>
<gene>
    <name evidence="14" type="ORF">DNFV4_02021</name>
</gene>
<feature type="domain" description="DNA polymerase III beta sliding clamp central" evidence="12">
    <location>
        <begin position="130"/>
        <end position="254"/>
    </location>
</feature>
<keyword evidence="6 10" id="KW-0548">Nucleotidyltransferase</keyword>
<dbReference type="GO" id="GO:0003677">
    <property type="term" value="F:DNA binding"/>
    <property type="evidence" value="ECO:0007669"/>
    <property type="project" value="UniProtKB-UniRule"/>
</dbReference>
<dbReference type="InterPro" id="IPR046938">
    <property type="entry name" value="DNA_clamp_sf"/>
</dbReference>
<dbReference type="EMBL" id="OX365700">
    <property type="protein sequence ID" value="CAI4031602.1"/>
    <property type="molecule type" value="Genomic_DNA"/>
</dbReference>
<evidence type="ECO:0000256" key="1">
    <source>
        <dbReference type="ARBA" id="ARBA00004496"/>
    </source>
</evidence>
<dbReference type="InterPro" id="IPR022634">
    <property type="entry name" value="DNA_polIII_beta_N"/>
</dbReference>
<comment type="similarity">
    <text evidence="2 10">Belongs to the beta sliding clamp family.</text>
</comment>
<dbReference type="CDD" id="cd00140">
    <property type="entry name" value="beta_clamp"/>
    <property type="match status" value="1"/>
</dbReference>
<evidence type="ECO:0000256" key="2">
    <source>
        <dbReference type="ARBA" id="ARBA00010752"/>
    </source>
</evidence>
<keyword evidence="5 10" id="KW-0808">Transferase</keyword>
<dbReference type="PANTHER" id="PTHR30478">
    <property type="entry name" value="DNA POLYMERASE III SUBUNIT BETA"/>
    <property type="match status" value="1"/>
</dbReference>
<dbReference type="PIRSF" id="PIRSF000804">
    <property type="entry name" value="DNA_pol_III_b"/>
    <property type="match status" value="1"/>
</dbReference>
<dbReference type="SMART" id="SM00480">
    <property type="entry name" value="POL3Bc"/>
    <property type="match status" value="1"/>
</dbReference>
<name>A0AA86MZ17_9BACT</name>